<keyword evidence="3" id="KW-0732">Signal</keyword>
<dbReference type="EMBL" id="CAJOBQ010006047">
    <property type="protein sequence ID" value="CAF4666141.1"/>
    <property type="molecule type" value="Genomic_DNA"/>
</dbReference>
<dbReference type="SUPFAM" id="SSF82171">
    <property type="entry name" value="DPP6 N-terminal domain-like"/>
    <property type="match status" value="1"/>
</dbReference>
<evidence type="ECO:0000313" key="8">
    <source>
        <dbReference type="EMBL" id="CAF4822082.1"/>
    </source>
</evidence>
<feature type="domain" description="Peptidase S9 prolyl oligopeptidase catalytic" evidence="4">
    <location>
        <begin position="485"/>
        <end position="683"/>
    </location>
</feature>
<dbReference type="Gene3D" id="2.120.10.30">
    <property type="entry name" value="TolB, C-terminal domain"/>
    <property type="match status" value="1"/>
</dbReference>
<comment type="caution">
    <text evidence="6">The sequence shown here is derived from an EMBL/GenBank/DDBJ whole genome shotgun (WGS) entry which is preliminary data.</text>
</comment>
<dbReference type="PANTHER" id="PTHR42776:SF27">
    <property type="entry name" value="DIPEPTIDYL PEPTIDASE FAMILY MEMBER 6"/>
    <property type="match status" value="1"/>
</dbReference>
<keyword evidence="2" id="KW-0645">Protease</keyword>
<evidence type="ECO:0000313" key="7">
    <source>
        <dbReference type="EMBL" id="CAF4666141.1"/>
    </source>
</evidence>
<evidence type="ECO:0000313" key="6">
    <source>
        <dbReference type="EMBL" id="CAF3663664.1"/>
    </source>
</evidence>
<evidence type="ECO:0000256" key="3">
    <source>
        <dbReference type="SAM" id="SignalP"/>
    </source>
</evidence>
<keyword evidence="2" id="KW-0720">Serine protease</keyword>
<dbReference type="GO" id="GO:0004252">
    <property type="term" value="F:serine-type endopeptidase activity"/>
    <property type="evidence" value="ECO:0007669"/>
    <property type="project" value="TreeGrafter"/>
</dbReference>
<keyword evidence="1" id="KW-0378">Hydrolase</keyword>
<dbReference type="Proteomes" id="UP000663848">
    <property type="component" value="Unassembled WGS sequence"/>
</dbReference>
<protein>
    <recommendedName>
        <fullName evidence="4">Peptidase S9 prolyl oligopeptidase catalytic domain-containing protein</fullName>
    </recommendedName>
</protein>
<dbReference type="Pfam" id="PF07676">
    <property type="entry name" value="PD40"/>
    <property type="match status" value="1"/>
</dbReference>
<evidence type="ECO:0000256" key="1">
    <source>
        <dbReference type="ARBA" id="ARBA00022801"/>
    </source>
</evidence>
<reference evidence="6" key="1">
    <citation type="submission" date="2021-02" db="EMBL/GenBank/DDBJ databases">
        <authorList>
            <person name="Nowell W R."/>
        </authorList>
    </citation>
    <scope>NUCLEOTIDE SEQUENCE</scope>
</reference>
<name>A0A818S3M1_9BILA</name>
<dbReference type="PANTHER" id="PTHR42776">
    <property type="entry name" value="SERINE PEPTIDASE S9 FAMILY MEMBER"/>
    <property type="match status" value="1"/>
</dbReference>
<evidence type="ECO:0000313" key="5">
    <source>
        <dbReference type="EMBL" id="CAF3375807.1"/>
    </source>
</evidence>
<accession>A0A818S3M1</accession>
<dbReference type="AlphaFoldDB" id="A0A818S3M1"/>
<sequence>MRFFLSLILTLMCFSSIEAHSKLTIDEFFNVTHFQSINLSPNGRYLLVASEHPAWDSNSYEQSLWLYETSGRRKQLITNQLFASYIPKWSPSGDYFVYLMKDKFDSTNDRHRVIRSVNSSVKNEQHIYLYNIASDEIIPVGIGYEKPSALTWSDVDSSLYFAAASSESTEDVDREYEDEWKDVIEYRRRKPNDGSIIYHIDISRKNRRVTSKIHQITHLNFIVSDLLYTLSEHKIICSSFSNIIENSHDLEIYSIDLLNPSSVKQLTNNDEFEINLRLSKDGKHLFFRTASSLTGKTTSNKTQIRLKSIDLTNGQIDEWGKGFQGNVNDYAIRPEGGVFILGQLGTNTNVYVQQSSSKYLTLQRGWNGTYRAISTSSSKRYFSVAFLHSAFERPEEVYLIDHIDELSSAKRITNENQFLTKKHLPRSKVYTWVNSDDHRMVEGILHYPPDKFEQKNLPLLVLIHGGSAAASLNLFPPIWYMFPHLAAVNGWLVLEPNYRGSTGYGDQFVSEIYSTFLSRPGRDILDGVDRLVQDGIADPTRLNVGGYSYGGYLTNWLITQTTRFNAAFSGAGPLDHVSFWGTTNIPIYANTLIGGFPWEIPDIYAKESIIYHLDNVHTPTLIFTGANDVAIPADQSFILERGLKYLGIPSKLLIFPNEGHDLLNNPWHSKIQIREQLKWLERYGHVSWFKMTG</sequence>
<dbReference type="Proteomes" id="UP000663869">
    <property type="component" value="Unassembled WGS sequence"/>
</dbReference>
<dbReference type="InterPro" id="IPR011659">
    <property type="entry name" value="WD40"/>
</dbReference>
<dbReference type="Proteomes" id="UP000663872">
    <property type="component" value="Unassembled WGS sequence"/>
</dbReference>
<evidence type="ECO:0000313" key="9">
    <source>
        <dbReference type="Proteomes" id="UP000663869"/>
    </source>
</evidence>
<proteinExistence type="predicted"/>
<feature type="chain" id="PRO_5035692159" description="Peptidase S9 prolyl oligopeptidase catalytic domain-containing protein" evidence="3">
    <location>
        <begin position="20"/>
        <end position="693"/>
    </location>
</feature>
<organism evidence="6 9">
    <name type="scientific">Rotaria socialis</name>
    <dbReference type="NCBI Taxonomy" id="392032"/>
    <lineage>
        <taxon>Eukaryota</taxon>
        <taxon>Metazoa</taxon>
        <taxon>Spiralia</taxon>
        <taxon>Gnathifera</taxon>
        <taxon>Rotifera</taxon>
        <taxon>Eurotatoria</taxon>
        <taxon>Bdelloidea</taxon>
        <taxon>Philodinida</taxon>
        <taxon>Philodinidae</taxon>
        <taxon>Rotaria</taxon>
    </lineage>
</organism>
<dbReference type="EMBL" id="CAJOBR010005574">
    <property type="protein sequence ID" value="CAF4822082.1"/>
    <property type="molecule type" value="Genomic_DNA"/>
</dbReference>
<dbReference type="EMBL" id="CAJNYT010000828">
    <property type="protein sequence ID" value="CAF3375807.1"/>
    <property type="molecule type" value="Genomic_DNA"/>
</dbReference>
<gene>
    <name evidence="6" type="ORF">FME351_LOCUS25227</name>
    <name evidence="5" type="ORF">GRG538_LOCUS7726</name>
    <name evidence="8" type="ORF">QYT958_LOCUS25120</name>
    <name evidence="7" type="ORF">TSG867_LOCUS31611</name>
</gene>
<dbReference type="SUPFAM" id="SSF53474">
    <property type="entry name" value="alpha/beta-Hydrolases"/>
    <property type="match status" value="1"/>
</dbReference>
<dbReference type="InterPro" id="IPR011042">
    <property type="entry name" value="6-blade_b-propeller_TolB-like"/>
</dbReference>
<dbReference type="GO" id="GO:0006508">
    <property type="term" value="P:proteolysis"/>
    <property type="evidence" value="ECO:0007669"/>
    <property type="project" value="InterPro"/>
</dbReference>
<dbReference type="InterPro" id="IPR001375">
    <property type="entry name" value="Peptidase_S9_cat"/>
</dbReference>
<dbReference type="InterPro" id="IPR029058">
    <property type="entry name" value="AB_hydrolase_fold"/>
</dbReference>
<dbReference type="Pfam" id="PF00326">
    <property type="entry name" value="Peptidase_S9"/>
    <property type="match status" value="1"/>
</dbReference>
<dbReference type="EMBL" id="CAJNYU010003349">
    <property type="protein sequence ID" value="CAF3663664.1"/>
    <property type="molecule type" value="Genomic_DNA"/>
</dbReference>
<dbReference type="Gene3D" id="3.40.50.1820">
    <property type="entry name" value="alpha/beta hydrolase"/>
    <property type="match status" value="1"/>
</dbReference>
<evidence type="ECO:0000259" key="4">
    <source>
        <dbReference type="Pfam" id="PF00326"/>
    </source>
</evidence>
<dbReference type="Proteomes" id="UP000663862">
    <property type="component" value="Unassembled WGS sequence"/>
</dbReference>
<evidence type="ECO:0000256" key="2">
    <source>
        <dbReference type="ARBA" id="ARBA00022825"/>
    </source>
</evidence>
<feature type="signal peptide" evidence="3">
    <location>
        <begin position="1"/>
        <end position="19"/>
    </location>
</feature>